<feature type="region of interest" description="Disordered" evidence="1">
    <location>
        <begin position="1"/>
        <end position="27"/>
    </location>
</feature>
<proteinExistence type="predicted"/>
<name>A0A9E7EBL6_9LILI</name>
<gene>
    <name evidence="2" type="ORF">MUK42_37731</name>
</gene>
<evidence type="ECO:0000313" key="2">
    <source>
        <dbReference type="EMBL" id="URD74214.1"/>
    </source>
</evidence>
<evidence type="ECO:0000313" key="3">
    <source>
        <dbReference type="Proteomes" id="UP001055439"/>
    </source>
</evidence>
<organism evidence="2 3">
    <name type="scientific">Musa troglodytarum</name>
    <name type="common">fe'i banana</name>
    <dbReference type="NCBI Taxonomy" id="320322"/>
    <lineage>
        <taxon>Eukaryota</taxon>
        <taxon>Viridiplantae</taxon>
        <taxon>Streptophyta</taxon>
        <taxon>Embryophyta</taxon>
        <taxon>Tracheophyta</taxon>
        <taxon>Spermatophyta</taxon>
        <taxon>Magnoliopsida</taxon>
        <taxon>Liliopsida</taxon>
        <taxon>Zingiberales</taxon>
        <taxon>Musaceae</taxon>
        <taxon>Musa</taxon>
    </lineage>
</organism>
<feature type="compositionally biased region" description="Low complexity" evidence="1">
    <location>
        <begin position="1"/>
        <end position="12"/>
    </location>
</feature>
<sequence length="61" mass="7100">MPRLPPLRLRSPPGRPRRRRRWSSGHQFPLPPVVSASPSFPASLYFLSNWVRERLFACLDS</sequence>
<dbReference type="EMBL" id="CP097502">
    <property type="protein sequence ID" value="URD74214.1"/>
    <property type="molecule type" value="Genomic_DNA"/>
</dbReference>
<keyword evidence="3" id="KW-1185">Reference proteome</keyword>
<dbReference type="AlphaFoldDB" id="A0A9E7EBL6"/>
<protein>
    <submittedName>
        <fullName evidence="2">Uncharacterized protein</fullName>
    </submittedName>
</protein>
<evidence type="ECO:0000256" key="1">
    <source>
        <dbReference type="SAM" id="MobiDB-lite"/>
    </source>
</evidence>
<accession>A0A9E7EBL6</accession>
<dbReference type="Proteomes" id="UP001055439">
    <property type="component" value="Chromosome 1"/>
</dbReference>
<reference evidence="2" key="1">
    <citation type="submission" date="2022-05" db="EMBL/GenBank/DDBJ databases">
        <title>The Musa troglodytarum L. genome provides insights into the mechanism of non-climacteric behaviour and enrichment of carotenoids.</title>
        <authorList>
            <person name="Wang J."/>
        </authorList>
    </citation>
    <scope>NUCLEOTIDE SEQUENCE</scope>
    <source>
        <tissue evidence="2">Leaf</tissue>
    </source>
</reference>